<dbReference type="Pfam" id="PF01872">
    <property type="entry name" value="RibD_C"/>
    <property type="match status" value="1"/>
</dbReference>
<evidence type="ECO:0000313" key="3">
    <source>
        <dbReference type="Proteomes" id="UP000326903"/>
    </source>
</evidence>
<name>A0A5J5IJH2_9BACT</name>
<dbReference type="AlphaFoldDB" id="A0A5J5IJH2"/>
<comment type="caution">
    <text evidence="2">The sequence shown here is derived from an EMBL/GenBank/DDBJ whole genome shotgun (WGS) entry which is preliminary data.</text>
</comment>
<feature type="domain" description="Bacterial bifunctional deaminase-reductase C-terminal" evidence="1">
    <location>
        <begin position="4"/>
        <end position="162"/>
    </location>
</feature>
<dbReference type="PANTHER" id="PTHR38011">
    <property type="entry name" value="DIHYDROFOLATE REDUCTASE FAMILY PROTEIN (AFU_ORTHOLOGUE AFUA_8G06820)"/>
    <property type="match status" value="1"/>
</dbReference>
<evidence type="ECO:0000259" key="1">
    <source>
        <dbReference type="Pfam" id="PF01872"/>
    </source>
</evidence>
<dbReference type="InterPro" id="IPR002734">
    <property type="entry name" value="RibDG_C"/>
</dbReference>
<dbReference type="InterPro" id="IPR024072">
    <property type="entry name" value="DHFR-like_dom_sf"/>
</dbReference>
<gene>
    <name evidence="2" type="ORF">FW778_00335</name>
</gene>
<organism evidence="2 3">
    <name type="scientific">Ginsengibacter hankyongi</name>
    <dbReference type="NCBI Taxonomy" id="2607284"/>
    <lineage>
        <taxon>Bacteria</taxon>
        <taxon>Pseudomonadati</taxon>
        <taxon>Bacteroidota</taxon>
        <taxon>Chitinophagia</taxon>
        <taxon>Chitinophagales</taxon>
        <taxon>Chitinophagaceae</taxon>
        <taxon>Ginsengibacter</taxon>
    </lineage>
</organism>
<dbReference type="SUPFAM" id="SSF53597">
    <property type="entry name" value="Dihydrofolate reductase-like"/>
    <property type="match status" value="1"/>
</dbReference>
<reference evidence="2 3" key="1">
    <citation type="submission" date="2019-09" db="EMBL/GenBank/DDBJ databases">
        <title>Draft genome sequence of Ginsengibacter sp. BR5-29.</title>
        <authorList>
            <person name="Im W.-T."/>
        </authorList>
    </citation>
    <scope>NUCLEOTIDE SEQUENCE [LARGE SCALE GENOMIC DNA]</scope>
    <source>
        <strain evidence="2 3">BR5-29</strain>
    </source>
</reference>
<dbReference type="Gene3D" id="3.40.430.10">
    <property type="entry name" value="Dihydrofolate Reductase, subunit A"/>
    <property type="match status" value="1"/>
</dbReference>
<dbReference type="RefSeq" id="WP_150412592.1">
    <property type="nucleotide sequence ID" value="NZ_VYQF01000001.1"/>
</dbReference>
<dbReference type="Proteomes" id="UP000326903">
    <property type="component" value="Unassembled WGS sequence"/>
</dbReference>
<dbReference type="GO" id="GO:0008703">
    <property type="term" value="F:5-amino-6-(5-phosphoribosylamino)uracil reductase activity"/>
    <property type="evidence" value="ECO:0007669"/>
    <property type="project" value="InterPro"/>
</dbReference>
<dbReference type="PANTHER" id="PTHR38011:SF11">
    <property type="entry name" value="2,5-DIAMINO-6-RIBOSYLAMINO-4(3H)-PYRIMIDINONE 5'-PHOSPHATE REDUCTASE"/>
    <property type="match status" value="1"/>
</dbReference>
<accession>A0A5J5IJH2</accession>
<keyword evidence="3" id="KW-1185">Reference proteome</keyword>
<proteinExistence type="predicted"/>
<dbReference type="GO" id="GO:0009231">
    <property type="term" value="P:riboflavin biosynthetic process"/>
    <property type="evidence" value="ECO:0007669"/>
    <property type="project" value="InterPro"/>
</dbReference>
<evidence type="ECO:0000313" key="2">
    <source>
        <dbReference type="EMBL" id="KAA9040533.1"/>
    </source>
</evidence>
<dbReference type="InterPro" id="IPR050765">
    <property type="entry name" value="Riboflavin_Biosynth_HTPR"/>
</dbReference>
<dbReference type="EMBL" id="VYQF01000001">
    <property type="protein sequence ID" value="KAA9040533.1"/>
    <property type="molecule type" value="Genomic_DNA"/>
</dbReference>
<sequence>MKTILIFVSTLDGKVTKWGASNVKLWSSHQDQDYYKKILNESQLIVMGSNTFNADTFKPSADHQFIIMTVHPDKYKSLEITGQIEFTNESPVELIARFISKGHKHILVVGGPHIATSFLKEQLIDEVWLTIEPKIFGTGGNFATEINLDINLHLIHCEKVNEQGTLITKYAVLKK</sequence>
<protein>
    <recommendedName>
        <fullName evidence="1">Bacterial bifunctional deaminase-reductase C-terminal domain-containing protein</fullName>
    </recommendedName>
</protein>